<sequence length="138" mass="15981">MKPIIATVLLTLLKFQFLSALLDDYHCGVSTITKVLSYVSSSMCQQEKLNGCCYAHDRCYDKNFYKHDDMLMKECDYDFKHCIQVSYENEFVCSKILSVTHGSLVTFVGSFYRNLFGIDAPEEHGHSRYKRHINSKVK</sequence>
<dbReference type="Proteomes" id="UP000614601">
    <property type="component" value="Unassembled WGS sequence"/>
</dbReference>
<dbReference type="PANTHER" id="PTHR34228:SF5">
    <property type="entry name" value="PHOSPHOLIPASE A(2)-RELATED"/>
    <property type="match status" value="1"/>
</dbReference>
<dbReference type="GO" id="GO:0006644">
    <property type="term" value="P:phospholipid metabolic process"/>
    <property type="evidence" value="ECO:0007669"/>
    <property type="project" value="InterPro"/>
</dbReference>
<feature type="signal peptide" evidence="1">
    <location>
        <begin position="1"/>
        <end position="20"/>
    </location>
</feature>
<gene>
    <name evidence="2" type="ORF">BOKJ2_LOCUS4776</name>
</gene>
<dbReference type="SUPFAM" id="SSF48619">
    <property type="entry name" value="Phospholipase A2, PLA2"/>
    <property type="match status" value="1"/>
</dbReference>
<dbReference type="EMBL" id="CAJFDH010000002">
    <property type="protein sequence ID" value="CAD5212975.1"/>
    <property type="molecule type" value="Genomic_DNA"/>
</dbReference>
<keyword evidence="3" id="KW-1185">Reference proteome</keyword>
<dbReference type="GO" id="GO:0050482">
    <property type="term" value="P:arachidonate secretion"/>
    <property type="evidence" value="ECO:0007669"/>
    <property type="project" value="InterPro"/>
</dbReference>
<evidence type="ECO:0000313" key="3">
    <source>
        <dbReference type="Proteomes" id="UP000614601"/>
    </source>
</evidence>
<dbReference type="PANTHER" id="PTHR34228">
    <property type="entry name" value="PROTEIN CBG09474-RELATED"/>
    <property type="match status" value="1"/>
</dbReference>
<dbReference type="OrthoDB" id="5871873at2759"/>
<accession>A0A811K9V8</accession>
<feature type="chain" id="PRO_5036220939" description="Phospholipase A(2)" evidence="1">
    <location>
        <begin position="21"/>
        <end position="138"/>
    </location>
</feature>
<dbReference type="AlphaFoldDB" id="A0A811K9V8"/>
<comment type="caution">
    <text evidence="2">The sequence shown here is derived from an EMBL/GenBank/DDBJ whole genome shotgun (WGS) entry which is preliminary data.</text>
</comment>
<dbReference type="InterPro" id="IPR036444">
    <property type="entry name" value="PLipase_A2_dom_sf"/>
</dbReference>
<evidence type="ECO:0008006" key="4">
    <source>
        <dbReference type="Google" id="ProtNLM"/>
    </source>
</evidence>
<reference evidence="2" key="1">
    <citation type="submission" date="2020-09" db="EMBL/GenBank/DDBJ databases">
        <authorList>
            <person name="Kikuchi T."/>
        </authorList>
    </citation>
    <scope>NUCLEOTIDE SEQUENCE</scope>
    <source>
        <strain evidence="2">SH1</strain>
    </source>
</reference>
<evidence type="ECO:0000313" key="2">
    <source>
        <dbReference type="EMBL" id="CAD5212975.1"/>
    </source>
</evidence>
<name>A0A811K9V8_9BILA</name>
<evidence type="ECO:0000256" key="1">
    <source>
        <dbReference type="SAM" id="SignalP"/>
    </source>
</evidence>
<protein>
    <recommendedName>
        <fullName evidence="4">Phospholipase A(2)</fullName>
    </recommendedName>
</protein>
<keyword evidence="1" id="KW-0732">Signal</keyword>
<dbReference type="EMBL" id="CAJFCW020000002">
    <property type="protein sequence ID" value="CAG9098466.1"/>
    <property type="molecule type" value="Genomic_DNA"/>
</dbReference>
<dbReference type="InterPro" id="IPR053322">
    <property type="entry name" value="PLA2-like"/>
</dbReference>
<proteinExistence type="predicted"/>
<dbReference type="GO" id="GO:0004623">
    <property type="term" value="F:phospholipase A2 activity"/>
    <property type="evidence" value="ECO:0007669"/>
    <property type="project" value="InterPro"/>
</dbReference>
<dbReference type="Proteomes" id="UP000783686">
    <property type="component" value="Unassembled WGS sequence"/>
</dbReference>
<organism evidence="2 3">
    <name type="scientific">Bursaphelenchus okinawaensis</name>
    <dbReference type="NCBI Taxonomy" id="465554"/>
    <lineage>
        <taxon>Eukaryota</taxon>
        <taxon>Metazoa</taxon>
        <taxon>Ecdysozoa</taxon>
        <taxon>Nematoda</taxon>
        <taxon>Chromadorea</taxon>
        <taxon>Rhabditida</taxon>
        <taxon>Tylenchina</taxon>
        <taxon>Tylenchomorpha</taxon>
        <taxon>Aphelenchoidea</taxon>
        <taxon>Aphelenchoididae</taxon>
        <taxon>Bursaphelenchus</taxon>
    </lineage>
</organism>
<dbReference type="Gene3D" id="1.20.90.10">
    <property type="entry name" value="Phospholipase A2 domain"/>
    <property type="match status" value="1"/>
</dbReference>